<dbReference type="InterPro" id="IPR052758">
    <property type="entry name" value="SRC_co-chaperone"/>
</dbReference>
<name>A0A0M0JCH6_9EUKA</name>
<dbReference type="Gene3D" id="1.25.40.10">
    <property type="entry name" value="Tetratricopeptide repeat domain"/>
    <property type="match status" value="2"/>
</dbReference>
<evidence type="ECO:0000259" key="2">
    <source>
        <dbReference type="PROSITE" id="PS50076"/>
    </source>
</evidence>
<dbReference type="SUPFAM" id="SSF48452">
    <property type="entry name" value="TPR-like"/>
    <property type="match status" value="2"/>
</dbReference>
<dbReference type="PANTHER" id="PTHR44200">
    <property type="entry name" value="DNAJ HOMOLOG SUBFAMILY C MEMBER 7"/>
    <property type="match status" value="1"/>
</dbReference>
<dbReference type="SMART" id="SM00271">
    <property type="entry name" value="DnaJ"/>
    <property type="match status" value="1"/>
</dbReference>
<dbReference type="AlphaFoldDB" id="A0A0M0JCH6"/>
<comment type="caution">
    <text evidence="3">The sequence shown here is derived from an EMBL/GenBank/DDBJ whole genome shotgun (WGS) entry which is preliminary data.</text>
</comment>
<dbReference type="Gene3D" id="1.10.287.110">
    <property type="entry name" value="DnaJ domain"/>
    <property type="match status" value="1"/>
</dbReference>
<evidence type="ECO:0000313" key="4">
    <source>
        <dbReference type="Proteomes" id="UP000037460"/>
    </source>
</evidence>
<evidence type="ECO:0000313" key="3">
    <source>
        <dbReference type="EMBL" id="KOO24175.1"/>
    </source>
</evidence>
<accession>A0A0M0JCH6</accession>
<feature type="compositionally biased region" description="Gly residues" evidence="1">
    <location>
        <begin position="485"/>
        <end position="497"/>
    </location>
</feature>
<dbReference type="SUPFAM" id="SSF46565">
    <property type="entry name" value="Chaperone J-domain"/>
    <property type="match status" value="1"/>
</dbReference>
<dbReference type="InterPro" id="IPR011990">
    <property type="entry name" value="TPR-like_helical_dom_sf"/>
</dbReference>
<dbReference type="PANTHER" id="PTHR44200:SF1">
    <property type="entry name" value="DNAJ HOMOLOG SUBFAMILY C MEMBER 7"/>
    <property type="match status" value="1"/>
</dbReference>
<dbReference type="InterPro" id="IPR001623">
    <property type="entry name" value="DnaJ_domain"/>
</dbReference>
<dbReference type="Proteomes" id="UP000037460">
    <property type="component" value="Unassembled WGS sequence"/>
</dbReference>
<feature type="region of interest" description="Disordered" evidence="1">
    <location>
        <begin position="474"/>
        <end position="500"/>
    </location>
</feature>
<dbReference type="OrthoDB" id="110024at2759"/>
<dbReference type="EMBL" id="JWZX01003118">
    <property type="protein sequence ID" value="KOO24175.1"/>
    <property type="molecule type" value="Genomic_DNA"/>
</dbReference>
<dbReference type="SMART" id="SM00028">
    <property type="entry name" value="TPR"/>
    <property type="match status" value="4"/>
</dbReference>
<dbReference type="InterPro" id="IPR019734">
    <property type="entry name" value="TPR_rpt"/>
</dbReference>
<organism evidence="3 4">
    <name type="scientific">Chrysochromulina tobinii</name>
    <dbReference type="NCBI Taxonomy" id="1460289"/>
    <lineage>
        <taxon>Eukaryota</taxon>
        <taxon>Haptista</taxon>
        <taxon>Haptophyta</taxon>
        <taxon>Prymnesiophyceae</taxon>
        <taxon>Prymnesiales</taxon>
        <taxon>Chrysochromulinaceae</taxon>
        <taxon>Chrysochromulina</taxon>
    </lineage>
</organism>
<protein>
    <submittedName>
        <fullName evidence="3">Cre-dnj-16 protein</fullName>
    </submittedName>
</protein>
<dbReference type="CDD" id="cd06257">
    <property type="entry name" value="DnaJ"/>
    <property type="match status" value="1"/>
</dbReference>
<feature type="domain" description="J" evidence="2">
    <location>
        <begin position="508"/>
        <end position="578"/>
    </location>
</feature>
<proteinExistence type="predicted"/>
<evidence type="ECO:0000256" key="1">
    <source>
        <dbReference type="SAM" id="MobiDB-lite"/>
    </source>
</evidence>
<dbReference type="PROSITE" id="PS50076">
    <property type="entry name" value="DNAJ_2"/>
    <property type="match status" value="1"/>
</dbReference>
<dbReference type="InterPro" id="IPR036869">
    <property type="entry name" value="J_dom_sf"/>
</dbReference>
<keyword evidence="4" id="KW-1185">Reference proteome</keyword>
<dbReference type="PRINTS" id="PR00625">
    <property type="entry name" value="JDOMAIN"/>
</dbReference>
<dbReference type="Pfam" id="PF00226">
    <property type="entry name" value="DnaJ"/>
    <property type="match status" value="1"/>
</dbReference>
<reference evidence="4" key="1">
    <citation type="journal article" date="2015" name="PLoS Genet.">
        <title>Genome Sequence and Transcriptome Analyses of Chrysochromulina tobin: Metabolic Tools for Enhanced Algal Fitness in the Prominent Order Prymnesiales (Haptophyceae).</title>
        <authorList>
            <person name="Hovde B.T."/>
            <person name="Deodato C.R."/>
            <person name="Hunsperger H.M."/>
            <person name="Ryken S.A."/>
            <person name="Yost W."/>
            <person name="Jha R.K."/>
            <person name="Patterson J."/>
            <person name="Monnat R.J. Jr."/>
            <person name="Barlow S.B."/>
            <person name="Starkenburg S.R."/>
            <person name="Cattolico R.A."/>
        </authorList>
    </citation>
    <scope>NUCLEOTIDE SEQUENCE</scope>
    <source>
        <strain evidence="4">CCMP291</strain>
    </source>
</reference>
<sequence length="585" mass="62981">MDANAEAMSVGELAAAEHAQPVRRVLSHARAAPVPITVAPSDTVNYPDTGSGATAATGGAGTATAIVNDTLSTYRERGNAAFGRKDFATAERWYEKMLATATDDCVGGMHSDHAAALSNLAACALAREPPDPVAAMRRLRPLLAALPRHVKGRLRAGRCCIMLGELQAAVGHFEVAYSVEKPATPVGGVQLRWAPPMADHERRRLVAPDGKTALSEAAQQAADGKQHANRLLSHVERARALGAASRVDEALYLCRAVCRSCTHSTLGQRLVVGVLESSGRLWQAQQEAEMALAEHLPGPSAGADDEEELVLALARVLGKRGKFTDAEERLLSLARSRQAESDGRAARALRGLRAGMQLKADGNAAYAAGDFVRAAAAYSRALEADVEGCLRPHLLANRAQARMHEERFAEALADCDAALALDAHSVKLLLRRAACHVALHDPNRARYDYAAALKLEPTCQLASDFLRRHDAMRRAKERAEQPAEGGYGYGPGYGPGGSAESDELDEFDAYELLGVARDANAKVIKDAYRKLALKWHPDKHADADEAERARIEDEFRKVCLANLVLSDPVKRRQYDVGGRMKDITK</sequence>
<gene>
    <name evidence="3" type="ORF">Ctob_000234</name>
</gene>